<evidence type="ECO:0000256" key="2">
    <source>
        <dbReference type="ARBA" id="ARBA00022898"/>
    </source>
</evidence>
<dbReference type="GO" id="GO:0003700">
    <property type="term" value="F:DNA-binding transcription factor activity"/>
    <property type="evidence" value="ECO:0007669"/>
    <property type="project" value="InterPro"/>
</dbReference>
<dbReference type="SUPFAM" id="SSF53383">
    <property type="entry name" value="PLP-dependent transferases"/>
    <property type="match status" value="1"/>
</dbReference>
<dbReference type="Proteomes" id="UP000479526">
    <property type="component" value="Unassembled WGS sequence"/>
</dbReference>
<feature type="region of interest" description="Disordered" evidence="6">
    <location>
        <begin position="512"/>
        <end position="540"/>
    </location>
</feature>
<dbReference type="PANTHER" id="PTHR46577">
    <property type="entry name" value="HTH-TYPE TRANSCRIPTIONAL REGULATORY PROTEIN GABR"/>
    <property type="match status" value="1"/>
</dbReference>
<dbReference type="CDD" id="cd07377">
    <property type="entry name" value="WHTH_GntR"/>
    <property type="match status" value="1"/>
</dbReference>
<dbReference type="GO" id="GO:0003677">
    <property type="term" value="F:DNA binding"/>
    <property type="evidence" value="ECO:0007669"/>
    <property type="project" value="UniProtKB-KW"/>
</dbReference>
<dbReference type="InterPro" id="IPR015421">
    <property type="entry name" value="PyrdxlP-dep_Trfase_major"/>
</dbReference>
<organism evidence="8 9">
    <name type="scientific">Herbidospora solisilvae</name>
    <dbReference type="NCBI Taxonomy" id="2696284"/>
    <lineage>
        <taxon>Bacteria</taxon>
        <taxon>Bacillati</taxon>
        <taxon>Actinomycetota</taxon>
        <taxon>Actinomycetes</taxon>
        <taxon>Streptosporangiales</taxon>
        <taxon>Streptosporangiaceae</taxon>
        <taxon>Herbidospora</taxon>
    </lineage>
</organism>
<gene>
    <name evidence="8" type="ORF">GT755_30320</name>
</gene>
<reference evidence="8 9" key="1">
    <citation type="submission" date="2020-01" db="EMBL/GenBank/DDBJ databases">
        <title>Herbidospora sp. NEAU-GS84 nov., a novel actinomycete isolated from soil.</title>
        <authorList>
            <person name="Han L."/>
        </authorList>
    </citation>
    <scope>NUCLEOTIDE SEQUENCE [LARGE SCALE GENOMIC DNA]</scope>
    <source>
        <strain evidence="8 9">NEAU-GS84</strain>
    </source>
</reference>
<keyword evidence="4" id="KW-0238">DNA-binding</keyword>
<evidence type="ECO:0000256" key="1">
    <source>
        <dbReference type="ARBA" id="ARBA00005384"/>
    </source>
</evidence>
<dbReference type="Pfam" id="PF00155">
    <property type="entry name" value="Aminotran_1_2"/>
    <property type="match status" value="1"/>
</dbReference>
<dbReference type="SMART" id="SM00345">
    <property type="entry name" value="HTH_GNTR"/>
    <property type="match status" value="1"/>
</dbReference>
<sequence length="540" mass="58784">MLDRHAAANLQTQIVNQIRAAIQNEVLCAGDRMPSTRLFADALRVSRSVIVAAYQELQVHGLIEARHGAGTYVTHALRRSSVTAPASRSPAPRRRPSRPVIADLTPGQTRMDTFPTRAWRAAWRNASYQVDVPWDACPRGGILVRKALARHLRRLRGLTCTPEQIVLTRSVPHAIGLLADAVAVRDRTVVVEDPCAPEVRWAMRDRRGRITAAPVDHDGLIAAGLPGEAALAIVSPSHQFPTGAVMSLRRRRELSAWAAESGALLIEDDSGCEFQRPGLPLPAMFMQTDRADIAYVGSFSGIFGSAVQLGYIVARGRLPERIEHALTMAGERPQALLEAAMVQLLDGNDLIRHINRTSRAHHERRRLLRQHADRSPVLGTVSGDTGGSHALLHLPSGISATDLAHRLHDRGVIVAALAAYCADPASARQCLVIGHGHLDPGTLAHAMDIIEAEVAGAARPRSASALPQDDRLDRTARGHVLSDRDLLRPDEFAPAGHRDTLLAQFEQLGRHRRTEARTQTDLLVHRQPPSHGRAPNAGRA</sequence>
<evidence type="ECO:0000256" key="6">
    <source>
        <dbReference type="SAM" id="MobiDB-lite"/>
    </source>
</evidence>
<dbReference type="Pfam" id="PF00392">
    <property type="entry name" value="GntR"/>
    <property type="match status" value="1"/>
</dbReference>
<evidence type="ECO:0000256" key="5">
    <source>
        <dbReference type="ARBA" id="ARBA00023163"/>
    </source>
</evidence>
<dbReference type="EMBL" id="WXEW01000009">
    <property type="protein sequence ID" value="NAS25960.1"/>
    <property type="molecule type" value="Genomic_DNA"/>
</dbReference>
<dbReference type="PANTHER" id="PTHR46577:SF1">
    <property type="entry name" value="HTH-TYPE TRANSCRIPTIONAL REGULATORY PROTEIN GABR"/>
    <property type="match status" value="1"/>
</dbReference>
<dbReference type="AlphaFoldDB" id="A0A7C9J7I4"/>
<keyword evidence="8" id="KW-0808">Transferase</keyword>
<dbReference type="InterPro" id="IPR015424">
    <property type="entry name" value="PyrdxlP-dep_Trfase"/>
</dbReference>
<keyword evidence="9" id="KW-1185">Reference proteome</keyword>
<evidence type="ECO:0000256" key="3">
    <source>
        <dbReference type="ARBA" id="ARBA00023015"/>
    </source>
</evidence>
<dbReference type="GO" id="GO:0008483">
    <property type="term" value="F:transaminase activity"/>
    <property type="evidence" value="ECO:0007669"/>
    <property type="project" value="UniProtKB-KW"/>
</dbReference>
<dbReference type="CDD" id="cd00609">
    <property type="entry name" value="AAT_like"/>
    <property type="match status" value="1"/>
</dbReference>
<dbReference type="PROSITE" id="PS50949">
    <property type="entry name" value="HTH_GNTR"/>
    <property type="match status" value="1"/>
</dbReference>
<dbReference type="InterPro" id="IPR000524">
    <property type="entry name" value="Tscrpt_reg_HTH_GntR"/>
</dbReference>
<dbReference type="Gene3D" id="3.40.640.10">
    <property type="entry name" value="Type I PLP-dependent aspartate aminotransferase-like (Major domain)"/>
    <property type="match status" value="1"/>
</dbReference>
<dbReference type="InterPro" id="IPR036388">
    <property type="entry name" value="WH-like_DNA-bd_sf"/>
</dbReference>
<feature type="domain" description="HTH gntR-type" evidence="7">
    <location>
        <begin position="8"/>
        <end position="76"/>
    </location>
</feature>
<dbReference type="InterPro" id="IPR004839">
    <property type="entry name" value="Aminotransferase_I/II_large"/>
</dbReference>
<name>A0A7C9J7I4_9ACTN</name>
<comment type="caution">
    <text evidence="8">The sequence shown here is derived from an EMBL/GenBank/DDBJ whole genome shotgun (WGS) entry which is preliminary data.</text>
</comment>
<comment type="similarity">
    <text evidence="1">In the C-terminal section; belongs to the class-I pyridoxal-phosphate-dependent aminotransferase family.</text>
</comment>
<keyword evidence="2" id="KW-0663">Pyridoxal phosphate</keyword>
<evidence type="ECO:0000313" key="8">
    <source>
        <dbReference type="EMBL" id="NAS25960.1"/>
    </source>
</evidence>
<evidence type="ECO:0000256" key="4">
    <source>
        <dbReference type="ARBA" id="ARBA00023125"/>
    </source>
</evidence>
<proteinExistence type="inferred from homology"/>
<dbReference type="Gene3D" id="1.10.10.10">
    <property type="entry name" value="Winged helix-like DNA-binding domain superfamily/Winged helix DNA-binding domain"/>
    <property type="match status" value="1"/>
</dbReference>
<keyword evidence="8" id="KW-0032">Aminotransferase</keyword>
<protein>
    <submittedName>
        <fullName evidence="8">Aminotransferase class I/II-fold pyridoxal phosphate-dependent enzyme</fullName>
    </submittedName>
</protein>
<evidence type="ECO:0000313" key="9">
    <source>
        <dbReference type="Proteomes" id="UP000479526"/>
    </source>
</evidence>
<dbReference type="GO" id="GO:0030170">
    <property type="term" value="F:pyridoxal phosphate binding"/>
    <property type="evidence" value="ECO:0007669"/>
    <property type="project" value="InterPro"/>
</dbReference>
<dbReference type="SUPFAM" id="SSF46785">
    <property type="entry name" value="Winged helix' DNA-binding domain"/>
    <property type="match status" value="1"/>
</dbReference>
<dbReference type="InterPro" id="IPR036390">
    <property type="entry name" value="WH_DNA-bd_sf"/>
</dbReference>
<evidence type="ECO:0000259" key="7">
    <source>
        <dbReference type="PROSITE" id="PS50949"/>
    </source>
</evidence>
<accession>A0A7C9J7I4</accession>
<dbReference type="InterPro" id="IPR051446">
    <property type="entry name" value="HTH_trans_reg/aminotransferase"/>
</dbReference>
<keyword evidence="5" id="KW-0804">Transcription</keyword>
<keyword evidence="3" id="KW-0805">Transcription regulation</keyword>